<accession>A0AAV4RHT4</accession>
<evidence type="ECO:0000313" key="1">
    <source>
        <dbReference type="EMBL" id="GIY20872.1"/>
    </source>
</evidence>
<gene>
    <name evidence="1" type="ORF">CEXT_393931</name>
</gene>
<name>A0AAV4RHT4_CAEEX</name>
<keyword evidence="2" id="KW-1185">Reference proteome</keyword>
<proteinExistence type="predicted"/>
<comment type="caution">
    <text evidence="1">The sequence shown here is derived from an EMBL/GenBank/DDBJ whole genome shotgun (WGS) entry which is preliminary data.</text>
</comment>
<protein>
    <submittedName>
        <fullName evidence="1">Uncharacterized protein</fullName>
    </submittedName>
</protein>
<sequence length="95" mass="10565">MECFILTSNHRFGRLTRIIYDAGPFKVSSGVVVFASNVRVRVPPGLKPSLIGQQIIFEADRVSMECVIHTSNDRFGMLARIIYDSDTFKVSSGVV</sequence>
<organism evidence="1 2">
    <name type="scientific">Caerostris extrusa</name>
    <name type="common">Bark spider</name>
    <name type="synonym">Caerostris bankana</name>
    <dbReference type="NCBI Taxonomy" id="172846"/>
    <lineage>
        <taxon>Eukaryota</taxon>
        <taxon>Metazoa</taxon>
        <taxon>Ecdysozoa</taxon>
        <taxon>Arthropoda</taxon>
        <taxon>Chelicerata</taxon>
        <taxon>Arachnida</taxon>
        <taxon>Araneae</taxon>
        <taxon>Araneomorphae</taxon>
        <taxon>Entelegynae</taxon>
        <taxon>Araneoidea</taxon>
        <taxon>Araneidae</taxon>
        <taxon>Caerostris</taxon>
    </lineage>
</organism>
<evidence type="ECO:0000313" key="2">
    <source>
        <dbReference type="Proteomes" id="UP001054945"/>
    </source>
</evidence>
<dbReference type="Proteomes" id="UP001054945">
    <property type="component" value="Unassembled WGS sequence"/>
</dbReference>
<dbReference type="EMBL" id="BPLR01007942">
    <property type="protein sequence ID" value="GIY20872.1"/>
    <property type="molecule type" value="Genomic_DNA"/>
</dbReference>
<dbReference type="AlphaFoldDB" id="A0AAV4RHT4"/>
<reference evidence="1 2" key="1">
    <citation type="submission" date="2021-06" db="EMBL/GenBank/DDBJ databases">
        <title>Caerostris extrusa draft genome.</title>
        <authorList>
            <person name="Kono N."/>
            <person name="Arakawa K."/>
        </authorList>
    </citation>
    <scope>NUCLEOTIDE SEQUENCE [LARGE SCALE GENOMIC DNA]</scope>
</reference>